<dbReference type="AlphaFoldDB" id="A0A3B1AIX6"/>
<dbReference type="EMBL" id="UOFY01000004">
    <property type="protein sequence ID" value="VAX05799.1"/>
    <property type="molecule type" value="Genomic_DNA"/>
</dbReference>
<protein>
    <submittedName>
        <fullName evidence="1">Sulfide:quinone oxidoreductase, Type I</fullName>
    </submittedName>
</protein>
<name>A0A3B1AIX6_9ZZZZ</name>
<accession>A0A3B1AIX6</accession>
<dbReference type="Gene3D" id="3.50.50.100">
    <property type="match status" value="1"/>
</dbReference>
<evidence type="ECO:0000313" key="1">
    <source>
        <dbReference type="EMBL" id="VAX05799.1"/>
    </source>
</evidence>
<proteinExistence type="predicted"/>
<reference evidence="1" key="1">
    <citation type="submission" date="2018-06" db="EMBL/GenBank/DDBJ databases">
        <authorList>
            <person name="Zhirakovskaya E."/>
        </authorList>
    </citation>
    <scope>NUCLEOTIDE SEQUENCE</scope>
</reference>
<gene>
    <name evidence="1" type="ORF">MNBD_GAMMA25-591</name>
</gene>
<sequence length="75" mass="8332">MNNNQLLLVDEQVINYDYLVITTGPKLAFDEIEGLGPHAHTQSICTIDHAGVSRVEEGIMHVAEHNINGEVIKEH</sequence>
<organism evidence="1">
    <name type="scientific">hydrothermal vent metagenome</name>
    <dbReference type="NCBI Taxonomy" id="652676"/>
    <lineage>
        <taxon>unclassified sequences</taxon>
        <taxon>metagenomes</taxon>
        <taxon>ecological metagenomes</taxon>
    </lineage>
</organism>